<keyword evidence="2" id="KW-1185">Reference proteome</keyword>
<comment type="caution">
    <text evidence="1">The sequence shown here is derived from an EMBL/GenBank/DDBJ whole genome shotgun (WGS) entry which is preliminary data.</text>
</comment>
<evidence type="ECO:0000313" key="1">
    <source>
        <dbReference type="EMBL" id="KAI9511029.1"/>
    </source>
</evidence>
<reference evidence="1" key="1">
    <citation type="submission" date="2021-03" db="EMBL/GenBank/DDBJ databases">
        <title>Evolutionary priming and transition to the ectomycorrhizal habit in an iconic lineage of mushroom-forming fungi: is preadaptation a requirement?</title>
        <authorList>
            <consortium name="DOE Joint Genome Institute"/>
            <person name="Looney B.P."/>
            <person name="Miyauchi S."/>
            <person name="Morin E."/>
            <person name="Drula E."/>
            <person name="Courty P.E."/>
            <person name="Chicoki N."/>
            <person name="Fauchery L."/>
            <person name="Kohler A."/>
            <person name="Kuo A."/>
            <person name="LaButti K."/>
            <person name="Pangilinan J."/>
            <person name="Lipzen A."/>
            <person name="Riley R."/>
            <person name="Andreopoulos W."/>
            <person name="He G."/>
            <person name="Johnson J."/>
            <person name="Barry K.W."/>
            <person name="Grigoriev I.V."/>
            <person name="Nagy L."/>
            <person name="Hibbett D."/>
            <person name="Henrissat B."/>
            <person name="Matheny P.B."/>
            <person name="Labbe J."/>
            <person name="Martin A.F."/>
        </authorList>
    </citation>
    <scope>NUCLEOTIDE SEQUENCE</scope>
    <source>
        <strain evidence="1">BPL698</strain>
    </source>
</reference>
<protein>
    <submittedName>
        <fullName evidence="1">DUF706-domain-containing protein</fullName>
    </submittedName>
</protein>
<sequence>MPAPTDTQIFTQKRDGRAFDEVSDAVDEVNVQKLKLWDDESEFDAEKDKAHFRQYQDACDRVKIFYKEQHEKQTVAFNIQARVNFKSRRRARMGVWQAMEMLNTLVDESDPDTNLSQIEHLLQTAEAIRRDGKPEWMQVTGLVHDLGKLLFLFDSEGQWDVVGDTFVVGCRFSDKIIYPETFAANPDSHDSIYSTEYGIYQPHCGLDNVMLSWGHDEYLYHVLKGQCSLPEEGLAMIRYHSFYPYVFPIFLRVSHGAEFLTALRWHREGAYSHLTNEKDKRALTAVRAFNPYDLYSKSDEPVDVEALRPYYERLIAQFFPPVLDW</sequence>
<dbReference type="EMBL" id="JAGFNK010000028">
    <property type="protein sequence ID" value="KAI9511029.1"/>
    <property type="molecule type" value="Genomic_DNA"/>
</dbReference>
<dbReference type="Proteomes" id="UP001207468">
    <property type="component" value="Unassembled WGS sequence"/>
</dbReference>
<name>A0ACC0UIZ3_9AGAM</name>
<gene>
    <name evidence="1" type="ORF">F5148DRAFT_435799</name>
</gene>
<accession>A0ACC0UIZ3</accession>
<evidence type="ECO:0000313" key="2">
    <source>
        <dbReference type="Proteomes" id="UP001207468"/>
    </source>
</evidence>
<proteinExistence type="predicted"/>
<organism evidence="1 2">
    <name type="scientific">Russula earlei</name>
    <dbReference type="NCBI Taxonomy" id="71964"/>
    <lineage>
        <taxon>Eukaryota</taxon>
        <taxon>Fungi</taxon>
        <taxon>Dikarya</taxon>
        <taxon>Basidiomycota</taxon>
        <taxon>Agaricomycotina</taxon>
        <taxon>Agaricomycetes</taxon>
        <taxon>Russulales</taxon>
        <taxon>Russulaceae</taxon>
        <taxon>Russula</taxon>
    </lineage>
</organism>